<proteinExistence type="predicted"/>
<keyword evidence="1" id="KW-0472">Membrane</keyword>
<evidence type="ECO:0000313" key="2">
    <source>
        <dbReference type="EMBL" id="NGM48870.1"/>
    </source>
</evidence>
<keyword evidence="1" id="KW-0812">Transmembrane</keyword>
<dbReference type="EMBL" id="JAAKGT010000002">
    <property type="protein sequence ID" value="NGM48870.1"/>
    <property type="molecule type" value="Genomic_DNA"/>
</dbReference>
<organism evidence="2">
    <name type="scientific">Caulobacter sp. 602-2</name>
    <dbReference type="NCBI Taxonomy" id="2710887"/>
    <lineage>
        <taxon>Bacteria</taxon>
        <taxon>Pseudomonadati</taxon>
        <taxon>Pseudomonadota</taxon>
        <taxon>Alphaproteobacteria</taxon>
        <taxon>Caulobacterales</taxon>
        <taxon>Caulobacteraceae</taxon>
        <taxon>Caulobacter</taxon>
    </lineage>
</organism>
<protein>
    <submittedName>
        <fullName evidence="2">Uncharacterized protein</fullName>
    </submittedName>
</protein>
<feature type="transmembrane region" description="Helical" evidence="1">
    <location>
        <begin position="132"/>
        <end position="153"/>
    </location>
</feature>
<evidence type="ECO:0000256" key="1">
    <source>
        <dbReference type="SAM" id="Phobius"/>
    </source>
</evidence>
<feature type="transmembrane region" description="Helical" evidence="1">
    <location>
        <begin position="20"/>
        <end position="39"/>
    </location>
</feature>
<reference evidence="2" key="1">
    <citation type="submission" date="2020-02" db="EMBL/GenBank/DDBJ databases">
        <authorList>
            <person name="Gao J."/>
            <person name="Sun J."/>
        </authorList>
    </citation>
    <scope>NUCLEOTIDE SEQUENCE</scope>
    <source>
        <strain evidence="2">602-2</strain>
    </source>
</reference>
<comment type="caution">
    <text evidence="2">The sequence shown here is derived from an EMBL/GenBank/DDBJ whole genome shotgun (WGS) entry which is preliminary data.</text>
</comment>
<feature type="transmembrane region" description="Helical" evidence="1">
    <location>
        <begin position="99"/>
        <end position="120"/>
    </location>
</feature>
<name>A0A6G4QTC4_9CAUL</name>
<gene>
    <name evidence="2" type="ORF">G5B46_04560</name>
</gene>
<accession>A0A6G4QTC4</accession>
<dbReference type="RefSeq" id="WP_165256564.1">
    <property type="nucleotide sequence ID" value="NZ_JAAKGT010000002.1"/>
</dbReference>
<sequence>MCPDPARPEPCSATPLRATLPQLIGCGLGLALGLAVDWANGAGAMLAGLCTRSGGYGPAFMAICELGHLGMVVGALAGCCASLARQAPWRAEAPARDRVLLASGLALGGMLLAMAGLSALPAWGGESLGATLAAMLAAMVAGHGLGLLAHGWISSGAARARHGGRA</sequence>
<feature type="transmembrane region" description="Helical" evidence="1">
    <location>
        <begin position="59"/>
        <end position="79"/>
    </location>
</feature>
<dbReference type="AlphaFoldDB" id="A0A6G4QTC4"/>
<keyword evidence="1" id="KW-1133">Transmembrane helix</keyword>